<dbReference type="InterPro" id="IPR001087">
    <property type="entry name" value="GDSL"/>
</dbReference>
<evidence type="ECO:0000313" key="5">
    <source>
        <dbReference type="EMBL" id="KAJ8427864.1"/>
    </source>
</evidence>
<evidence type="ECO:0000256" key="2">
    <source>
        <dbReference type="ARBA" id="ARBA00022801"/>
    </source>
</evidence>
<dbReference type="EMBL" id="JAKOGI010001082">
    <property type="protein sequence ID" value="KAJ8427864.1"/>
    <property type="molecule type" value="Genomic_DNA"/>
</dbReference>
<comment type="similarity">
    <text evidence="1">Belongs to the 'GDSL' lipolytic enzyme family.</text>
</comment>
<dbReference type="InterPro" id="IPR036514">
    <property type="entry name" value="SGNH_hydro_sf"/>
</dbReference>
<reference evidence="5" key="1">
    <citation type="submission" date="2022-04" db="EMBL/GenBank/DDBJ databases">
        <title>Carnegiea gigantea Genome sequencing and assembly v2.</title>
        <authorList>
            <person name="Copetti D."/>
            <person name="Sanderson M.J."/>
            <person name="Burquez A."/>
            <person name="Wojciechowski M.F."/>
        </authorList>
    </citation>
    <scope>NUCLEOTIDE SEQUENCE</scope>
    <source>
        <strain evidence="5">SGP5-SGP5p</strain>
        <tissue evidence="5">Aerial part</tissue>
    </source>
</reference>
<keyword evidence="3" id="KW-0442">Lipid degradation</keyword>
<name>A0A9Q1JLB8_9CARY</name>
<dbReference type="Proteomes" id="UP001153076">
    <property type="component" value="Unassembled WGS sequence"/>
</dbReference>
<feature type="signal peptide" evidence="4">
    <location>
        <begin position="1"/>
        <end position="23"/>
    </location>
</feature>
<dbReference type="GO" id="GO:0016788">
    <property type="term" value="F:hydrolase activity, acting on ester bonds"/>
    <property type="evidence" value="ECO:0007669"/>
    <property type="project" value="InterPro"/>
</dbReference>
<evidence type="ECO:0000313" key="6">
    <source>
        <dbReference type="Proteomes" id="UP001153076"/>
    </source>
</evidence>
<feature type="chain" id="PRO_5040230701" evidence="4">
    <location>
        <begin position="24"/>
        <end position="367"/>
    </location>
</feature>
<dbReference type="InterPro" id="IPR051058">
    <property type="entry name" value="GDSL_Est/Lipase"/>
</dbReference>
<dbReference type="Gene3D" id="3.40.50.1110">
    <property type="entry name" value="SGNH hydrolase"/>
    <property type="match status" value="1"/>
</dbReference>
<organism evidence="5 6">
    <name type="scientific">Carnegiea gigantea</name>
    <dbReference type="NCBI Taxonomy" id="171969"/>
    <lineage>
        <taxon>Eukaryota</taxon>
        <taxon>Viridiplantae</taxon>
        <taxon>Streptophyta</taxon>
        <taxon>Embryophyta</taxon>
        <taxon>Tracheophyta</taxon>
        <taxon>Spermatophyta</taxon>
        <taxon>Magnoliopsida</taxon>
        <taxon>eudicotyledons</taxon>
        <taxon>Gunneridae</taxon>
        <taxon>Pentapetalae</taxon>
        <taxon>Caryophyllales</taxon>
        <taxon>Cactineae</taxon>
        <taxon>Cactaceae</taxon>
        <taxon>Cactoideae</taxon>
        <taxon>Echinocereeae</taxon>
        <taxon>Carnegiea</taxon>
    </lineage>
</organism>
<dbReference type="Pfam" id="PF00657">
    <property type="entry name" value="Lipase_GDSL"/>
    <property type="match status" value="1"/>
</dbReference>
<keyword evidence="2" id="KW-0378">Hydrolase</keyword>
<dbReference type="CDD" id="cd01837">
    <property type="entry name" value="SGNH_plant_lipase_like"/>
    <property type="match status" value="1"/>
</dbReference>
<sequence>MINLTTRGLFLLMVLGSSMLILGLNSTSDAQMVPALFVFGDSLVDVGNNNHLPISIAKANFPHNGIDFPTHKPTGRFSNGKNAADFLAEKLGLPSSPPYLSQVHNKSSNFLTGVSFASGGAGIFDGTDQLYRQSITMNKQIEYFATVQGQMVQQLGQAGADKILSKAVIAIVIGSNDILGYFGSSPSGQLKKGTPQEFVDSMIVAIKSQLKSIYDLGGRKFAMIGIGAVGCCPSQRDKNKTETCNEAANFWASKYNQGLQSVLQEYTAQLKDFQYTYFDTYNVLLNLIQQPAAYGFKEAKAACCGLGNLKAKVACLPFSSYCPNRSDHVFWDLYHPTEATARIIVDTAFNGPRQYAFPLNLQQLASL</sequence>
<dbReference type="GO" id="GO:0016042">
    <property type="term" value="P:lipid catabolic process"/>
    <property type="evidence" value="ECO:0007669"/>
    <property type="project" value="UniProtKB-KW"/>
</dbReference>
<accession>A0A9Q1JLB8</accession>
<gene>
    <name evidence="5" type="ORF">Cgig2_015606</name>
</gene>
<dbReference type="SUPFAM" id="SSF52266">
    <property type="entry name" value="SGNH hydrolase"/>
    <property type="match status" value="1"/>
</dbReference>
<keyword evidence="3" id="KW-0443">Lipid metabolism</keyword>
<dbReference type="PANTHER" id="PTHR45648:SF106">
    <property type="entry name" value="ANTHER-SPECIFIC PROLINE-RICH PROTEIN APG"/>
    <property type="match status" value="1"/>
</dbReference>
<keyword evidence="6" id="KW-1185">Reference proteome</keyword>
<dbReference type="OrthoDB" id="1600564at2759"/>
<comment type="caution">
    <text evidence="5">The sequence shown here is derived from an EMBL/GenBank/DDBJ whole genome shotgun (WGS) entry which is preliminary data.</text>
</comment>
<dbReference type="AlphaFoldDB" id="A0A9Q1JLB8"/>
<dbReference type="InterPro" id="IPR035669">
    <property type="entry name" value="SGNH_plant_lipase-like"/>
</dbReference>
<evidence type="ECO:0000256" key="1">
    <source>
        <dbReference type="ARBA" id="ARBA00008668"/>
    </source>
</evidence>
<evidence type="ECO:0000256" key="4">
    <source>
        <dbReference type="SAM" id="SignalP"/>
    </source>
</evidence>
<protein>
    <submittedName>
        <fullName evidence="5">Uncharacterized protein</fullName>
    </submittedName>
</protein>
<keyword evidence="4" id="KW-0732">Signal</keyword>
<dbReference type="PANTHER" id="PTHR45648">
    <property type="entry name" value="GDSL LIPASE/ACYLHYDROLASE FAMILY PROTEIN (AFU_ORTHOLOGUE AFUA_4G14700)"/>
    <property type="match status" value="1"/>
</dbReference>
<evidence type="ECO:0000256" key="3">
    <source>
        <dbReference type="ARBA" id="ARBA00022963"/>
    </source>
</evidence>
<proteinExistence type="inferred from homology"/>